<reference evidence="2 3" key="1">
    <citation type="submission" date="2015-01" db="EMBL/GenBank/DDBJ databases">
        <title>Evolution of Trichinella species and genotypes.</title>
        <authorList>
            <person name="Korhonen P.K."/>
            <person name="Edoardo P."/>
            <person name="Giuseppe L.R."/>
            <person name="Gasser R.B."/>
        </authorList>
    </citation>
    <scope>NUCLEOTIDE SEQUENCE [LARGE SCALE GENOMIC DNA]</scope>
    <source>
        <strain evidence="2">ISS1029</strain>
    </source>
</reference>
<evidence type="ECO:0000313" key="2">
    <source>
        <dbReference type="EMBL" id="KRY98262.1"/>
    </source>
</evidence>
<proteinExistence type="predicted"/>
<name>A0A0V1GJ73_9BILA</name>
<keyword evidence="1" id="KW-0812">Transmembrane</keyword>
<accession>A0A0V1GJ73</accession>
<organism evidence="2 3">
    <name type="scientific">Trichinella zimbabwensis</name>
    <dbReference type="NCBI Taxonomy" id="268475"/>
    <lineage>
        <taxon>Eukaryota</taxon>
        <taxon>Metazoa</taxon>
        <taxon>Ecdysozoa</taxon>
        <taxon>Nematoda</taxon>
        <taxon>Enoplea</taxon>
        <taxon>Dorylaimia</taxon>
        <taxon>Trichinellida</taxon>
        <taxon>Trichinellidae</taxon>
        <taxon>Trichinella</taxon>
    </lineage>
</organism>
<evidence type="ECO:0000256" key="1">
    <source>
        <dbReference type="SAM" id="Phobius"/>
    </source>
</evidence>
<feature type="transmembrane region" description="Helical" evidence="1">
    <location>
        <begin position="53"/>
        <end position="74"/>
    </location>
</feature>
<protein>
    <submittedName>
        <fullName evidence="2">Uncharacterized protein</fullName>
    </submittedName>
</protein>
<keyword evidence="1" id="KW-0472">Membrane</keyword>
<keyword evidence="3" id="KW-1185">Reference proteome</keyword>
<sequence length="103" mass="12044">MSSFMLNRTLLPDSDVYLVSSSITNTDIDIYEKYRPFPVQNFSKQKISDSRPYLIHLFLVMNQLVIFLVAPMPFVDTDSRKLITHEWLTNADIKECDFHCPVK</sequence>
<keyword evidence="1" id="KW-1133">Transmembrane helix</keyword>
<gene>
    <name evidence="2" type="ORF">T11_18429</name>
</gene>
<dbReference type="OrthoDB" id="5925908at2759"/>
<evidence type="ECO:0000313" key="3">
    <source>
        <dbReference type="Proteomes" id="UP000055024"/>
    </source>
</evidence>
<dbReference type="Proteomes" id="UP000055024">
    <property type="component" value="Unassembled WGS sequence"/>
</dbReference>
<comment type="caution">
    <text evidence="2">The sequence shown here is derived from an EMBL/GenBank/DDBJ whole genome shotgun (WGS) entry which is preliminary data.</text>
</comment>
<dbReference type="AlphaFoldDB" id="A0A0V1GJ73"/>
<dbReference type="EMBL" id="JYDP01001483">
    <property type="protein sequence ID" value="KRY98262.1"/>
    <property type="molecule type" value="Genomic_DNA"/>
</dbReference>